<dbReference type="Proteomes" id="UP001596170">
    <property type="component" value="Unassembled WGS sequence"/>
</dbReference>
<sequence length="113" mass="12822">MEYELFKASLYEGLEFRKAKVTSEILKIENDGIRYSIGKNGNSKKVTFEEFEAAFKEIGVNGCITRNWYKHTFPVQAKVASCNFTTIGGLLQHISYVSYSTGVYTEIESITNK</sequence>
<dbReference type="RefSeq" id="WP_377735266.1">
    <property type="nucleotide sequence ID" value="NZ_JBHSRI010000025.1"/>
</dbReference>
<proteinExistence type="predicted"/>
<comment type="caution">
    <text evidence="1">The sequence shown here is derived from an EMBL/GenBank/DDBJ whole genome shotgun (WGS) entry which is preliminary data.</text>
</comment>
<protein>
    <submittedName>
        <fullName evidence="1">Uncharacterized protein</fullName>
    </submittedName>
</protein>
<accession>A0ABW1LB64</accession>
<evidence type="ECO:0000313" key="1">
    <source>
        <dbReference type="EMBL" id="MFC6040721.1"/>
    </source>
</evidence>
<dbReference type="EMBL" id="JBHSRI010000025">
    <property type="protein sequence ID" value="MFC6040721.1"/>
    <property type="molecule type" value="Genomic_DNA"/>
</dbReference>
<organism evidence="1 2">
    <name type="scientific">Paenisporosarcina macmurdoensis</name>
    <dbReference type="NCBI Taxonomy" id="212659"/>
    <lineage>
        <taxon>Bacteria</taxon>
        <taxon>Bacillati</taxon>
        <taxon>Bacillota</taxon>
        <taxon>Bacilli</taxon>
        <taxon>Bacillales</taxon>
        <taxon>Caryophanaceae</taxon>
        <taxon>Paenisporosarcina</taxon>
    </lineage>
</organism>
<name>A0ABW1LB64_9BACL</name>
<reference evidence="2" key="1">
    <citation type="journal article" date="2019" name="Int. J. Syst. Evol. Microbiol.">
        <title>The Global Catalogue of Microorganisms (GCM) 10K type strain sequencing project: providing services to taxonomists for standard genome sequencing and annotation.</title>
        <authorList>
            <consortium name="The Broad Institute Genomics Platform"/>
            <consortium name="The Broad Institute Genome Sequencing Center for Infectious Disease"/>
            <person name="Wu L."/>
            <person name="Ma J."/>
        </authorList>
    </citation>
    <scope>NUCLEOTIDE SEQUENCE [LARGE SCALE GENOMIC DNA]</scope>
    <source>
        <strain evidence="2">CCUG 54527</strain>
    </source>
</reference>
<keyword evidence="2" id="KW-1185">Reference proteome</keyword>
<gene>
    <name evidence="1" type="ORF">ACFPYN_14935</name>
</gene>
<evidence type="ECO:0000313" key="2">
    <source>
        <dbReference type="Proteomes" id="UP001596170"/>
    </source>
</evidence>